<comment type="function">
    <text evidence="6 8">Catalyzes the conversion of glucosamine-6-phosphate to glucosamine-1-phosphate.</text>
</comment>
<dbReference type="InterPro" id="IPR006352">
    <property type="entry name" value="GlmM_bact"/>
</dbReference>
<sequence>MAREFFGTDGIRGRVGEHPITTEFVLKLGWAAGRAFAGSDSGQILIGKDTRLSGYMLESALQAGITSAGIDVRLLGPMPTPAIAYLTRTFHGLAGVVISASHNPFHDNGIKFFSSQGQKLQDDIEETIEHYLGEPMVTVSPENTGKVSRITDAAGRYIEFCKSRFRASGGLEGLRIVVDCAHGATYQIAPNVFSELGADVVSLGVEPDGLNINKDVGSTSPEALRAVVREQRADLGIALDGDGDRVVMVDHNGEVVDGDELVYVIARHRHDRHRLDGGVVGTVMSNLGLEKALQKLDIPFHRSLVGDRYVMADLMARGWILGGESSGHILCLDQASTGDGIVSALQVLDAMRHFDSPLADLKNEMSKHPQRMINVSCDKRRVQESSVVAAVSRAEETLGNTGRVLLRPSGTEPVVRVMVEGEDEVLVNRLCEKLAEVVGD</sequence>
<dbReference type="InterPro" id="IPR005841">
    <property type="entry name" value="Alpha-D-phosphohexomutase_SF"/>
</dbReference>
<dbReference type="GO" id="GO:0008966">
    <property type="term" value="F:phosphoglucosamine mutase activity"/>
    <property type="evidence" value="ECO:0007669"/>
    <property type="project" value="UniProtKB-UniRule"/>
</dbReference>
<dbReference type="HAMAP" id="MF_01554_B">
    <property type="entry name" value="GlmM_B"/>
    <property type="match status" value="1"/>
</dbReference>
<feature type="binding site" evidence="6">
    <location>
        <position position="240"/>
    </location>
    <ligand>
        <name>Mg(2+)</name>
        <dbReference type="ChEBI" id="CHEBI:18420"/>
    </ligand>
</feature>
<evidence type="ECO:0000259" key="9">
    <source>
        <dbReference type="Pfam" id="PF00408"/>
    </source>
</evidence>
<evidence type="ECO:0000256" key="5">
    <source>
        <dbReference type="ARBA" id="ARBA00023235"/>
    </source>
</evidence>
<dbReference type="Pfam" id="PF00408">
    <property type="entry name" value="PGM_PMM_IV"/>
    <property type="match status" value="1"/>
</dbReference>
<keyword evidence="3 6" id="KW-0479">Metal-binding</keyword>
<keyword evidence="5 6" id="KW-0413">Isomerase</keyword>
<feature type="modified residue" description="Phosphoserine" evidence="6">
    <location>
        <position position="101"/>
    </location>
</feature>
<dbReference type="FunFam" id="3.40.120.10:FF:000003">
    <property type="entry name" value="Phosphoglucosamine mutase"/>
    <property type="match status" value="1"/>
</dbReference>
<feature type="binding site" evidence="6">
    <location>
        <position position="242"/>
    </location>
    <ligand>
        <name>Mg(2+)</name>
        <dbReference type="ChEBI" id="CHEBI:18420"/>
    </ligand>
</feature>
<dbReference type="PROSITE" id="PS00710">
    <property type="entry name" value="PGM_PMM"/>
    <property type="match status" value="1"/>
</dbReference>
<dbReference type="Pfam" id="PF02880">
    <property type="entry name" value="PGM_PMM_III"/>
    <property type="match status" value="1"/>
</dbReference>
<evidence type="ECO:0000256" key="1">
    <source>
        <dbReference type="ARBA" id="ARBA00010231"/>
    </source>
</evidence>
<dbReference type="PANTHER" id="PTHR42946:SF1">
    <property type="entry name" value="PHOSPHOGLUCOMUTASE (ALPHA-D-GLUCOSE-1,6-BISPHOSPHATE-DEPENDENT)"/>
    <property type="match status" value="1"/>
</dbReference>
<dbReference type="FunFam" id="3.30.310.50:FF:000001">
    <property type="entry name" value="Phosphoglucosamine mutase"/>
    <property type="match status" value="1"/>
</dbReference>
<dbReference type="Pfam" id="PF02878">
    <property type="entry name" value="PGM_PMM_I"/>
    <property type="match status" value="1"/>
</dbReference>
<dbReference type="Pfam" id="PF02879">
    <property type="entry name" value="PGM_PMM_II"/>
    <property type="match status" value="1"/>
</dbReference>
<dbReference type="GO" id="GO:0004615">
    <property type="term" value="F:phosphomannomutase activity"/>
    <property type="evidence" value="ECO:0007669"/>
    <property type="project" value="TreeGrafter"/>
</dbReference>
<dbReference type="GO" id="GO:0009252">
    <property type="term" value="P:peptidoglycan biosynthetic process"/>
    <property type="evidence" value="ECO:0007669"/>
    <property type="project" value="TreeGrafter"/>
</dbReference>
<keyword evidence="4 6" id="KW-0460">Magnesium</keyword>
<dbReference type="EC" id="5.4.2.10" evidence="6 8"/>
<evidence type="ECO:0000313" key="14">
    <source>
        <dbReference type="Proteomes" id="UP000219327"/>
    </source>
</evidence>
<dbReference type="SUPFAM" id="SSF53738">
    <property type="entry name" value="Phosphoglucomutase, first 3 domains"/>
    <property type="match status" value="3"/>
</dbReference>
<feature type="domain" description="Alpha-D-phosphohexomutase alpha/beta/alpha" evidence="10">
    <location>
        <begin position="5"/>
        <end position="131"/>
    </location>
</feature>
<dbReference type="GO" id="GO:0005829">
    <property type="term" value="C:cytosol"/>
    <property type="evidence" value="ECO:0007669"/>
    <property type="project" value="TreeGrafter"/>
</dbReference>
<comment type="catalytic activity">
    <reaction evidence="6 8">
        <text>alpha-D-glucosamine 1-phosphate = D-glucosamine 6-phosphate</text>
        <dbReference type="Rhea" id="RHEA:23424"/>
        <dbReference type="ChEBI" id="CHEBI:58516"/>
        <dbReference type="ChEBI" id="CHEBI:58725"/>
        <dbReference type="EC" id="5.4.2.10"/>
    </reaction>
</comment>
<dbReference type="InterPro" id="IPR005845">
    <property type="entry name" value="A-D-PHexomutase_a/b/a-II"/>
</dbReference>
<feature type="active site" description="Phosphoserine intermediate" evidence="6">
    <location>
        <position position="101"/>
    </location>
</feature>
<dbReference type="FunFam" id="3.40.120.10:FF:000001">
    <property type="entry name" value="Phosphoglucosamine mutase"/>
    <property type="match status" value="1"/>
</dbReference>
<evidence type="ECO:0000259" key="12">
    <source>
        <dbReference type="Pfam" id="PF02880"/>
    </source>
</evidence>
<dbReference type="InterPro" id="IPR050060">
    <property type="entry name" value="Phosphoglucosamine_mutase"/>
</dbReference>
<dbReference type="InterPro" id="IPR005846">
    <property type="entry name" value="A-D-PHexomutase_a/b/a-III"/>
</dbReference>
<dbReference type="PANTHER" id="PTHR42946">
    <property type="entry name" value="PHOSPHOHEXOSE MUTASE"/>
    <property type="match status" value="1"/>
</dbReference>
<name>A0A2A5WJI7_9GAMM</name>
<feature type="domain" description="Alpha-D-phosphohexomutase alpha/beta/alpha" evidence="11">
    <location>
        <begin position="156"/>
        <end position="253"/>
    </location>
</feature>
<dbReference type="GO" id="GO:0005975">
    <property type="term" value="P:carbohydrate metabolic process"/>
    <property type="evidence" value="ECO:0007669"/>
    <property type="project" value="InterPro"/>
</dbReference>
<evidence type="ECO:0000256" key="8">
    <source>
        <dbReference type="RuleBase" id="RU004327"/>
    </source>
</evidence>
<dbReference type="AlphaFoldDB" id="A0A2A5WJI7"/>
<feature type="binding site" evidence="6">
    <location>
        <position position="244"/>
    </location>
    <ligand>
        <name>Mg(2+)</name>
        <dbReference type="ChEBI" id="CHEBI:18420"/>
    </ligand>
</feature>
<reference evidence="13 14" key="1">
    <citation type="submission" date="2017-08" db="EMBL/GenBank/DDBJ databases">
        <title>Fine stratification of microbial communities through a metagenomic profile of the photic zone.</title>
        <authorList>
            <person name="Haro-Moreno J.M."/>
            <person name="Lopez-Perez M."/>
            <person name="De La Torre J."/>
            <person name="Picazo A."/>
            <person name="Camacho A."/>
            <person name="Rodriguez-Valera F."/>
        </authorList>
    </citation>
    <scope>NUCLEOTIDE SEQUENCE [LARGE SCALE GENOMIC DNA]</scope>
    <source>
        <strain evidence="13">MED-G24</strain>
    </source>
</reference>
<dbReference type="InterPro" id="IPR036900">
    <property type="entry name" value="A-D-PHexomutase_C_sf"/>
</dbReference>
<evidence type="ECO:0000256" key="6">
    <source>
        <dbReference type="HAMAP-Rule" id="MF_01554"/>
    </source>
</evidence>
<dbReference type="Gene3D" id="3.30.310.50">
    <property type="entry name" value="Alpha-D-phosphohexomutase, C-terminal domain"/>
    <property type="match status" value="1"/>
</dbReference>
<accession>A0A2A5WJI7</accession>
<dbReference type="InterPro" id="IPR005844">
    <property type="entry name" value="A-D-PHexomutase_a/b/a-I"/>
</dbReference>
<dbReference type="NCBIfam" id="TIGR01455">
    <property type="entry name" value="glmM"/>
    <property type="match status" value="1"/>
</dbReference>
<dbReference type="GO" id="GO:0006048">
    <property type="term" value="P:UDP-N-acetylglucosamine biosynthetic process"/>
    <property type="evidence" value="ECO:0007669"/>
    <property type="project" value="TreeGrafter"/>
</dbReference>
<feature type="domain" description="Alpha-D-phosphohexomutase alpha/beta/alpha" evidence="12">
    <location>
        <begin position="257"/>
        <end position="365"/>
    </location>
</feature>
<feature type="binding site" description="via phosphate group" evidence="6">
    <location>
        <position position="101"/>
    </location>
    <ligand>
        <name>Mg(2+)</name>
        <dbReference type="ChEBI" id="CHEBI:18420"/>
    </ligand>
</feature>
<evidence type="ECO:0000259" key="11">
    <source>
        <dbReference type="Pfam" id="PF02879"/>
    </source>
</evidence>
<feature type="domain" description="Alpha-D-phosphohexomutase C-terminal" evidence="9">
    <location>
        <begin position="372"/>
        <end position="436"/>
    </location>
</feature>
<organism evidence="13 14">
    <name type="scientific">OM182 bacterium MED-G24</name>
    <dbReference type="NCBI Taxonomy" id="1986255"/>
    <lineage>
        <taxon>Bacteria</taxon>
        <taxon>Pseudomonadati</taxon>
        <taxon>Pseudomonadota</taxon>
        <taxon>Gammaproteobacteria</taxon>
        <taxon>OMG group</taxon>
        <taxon>OM182 clade</taxon>
    </lineage>
</organism>
<dbReference type="PRINTS" id="PR00509">
    <property type="entry name" value="PGMPMM"/>
</dbReference>
<gene>
    <name evidence="6" type="primary">glmM</name>
    <name evidence="13" type="ORF">CNE99_09710</name>
</gene>
<proteinExistence type="inferred from homology"/>
<protein>
    <recommendedName>
        <fullName evidence="6 8">Phosphoglucosamine mutase</fullName>
        <ecNumber evidence="6 8">5.4.2.10</ecNumber>
    </recommendedName>
</protein>
<dbReference type="CDD" id="cd05802">
    <property type="entry name" value="GlmM"/>
    <property type="match status" value="1"/>
</dbReference>
<evidence type="ECO:0000256" key="3">
    <source>
        <dbReference type="ARBA" id="ARBA00022723"/>
    </source>
</evidence>
<dbReference type="InterPro" id="IPR016066">
    <property type="entry name" value="A-D-PHexomutase_CS"/>
</dbReference>
<comment type="PTM">
    <text evidence="6">Activated by phosphorylation.</text>
</comment>
<comment type="cofactor">
    <cofactor evidence="6">
        <name>Mg(2+)</name>
        <dbReference type="ChEBI" id="CHEBI:18420"/>
    </cofactor>
    <text evidence="6">Binds 1 Mg(2+) ion per subunit.</text>
</comment>
<evidence type="ECO:0000313" key="13">
    <source>
        <dbReference type="EMBL" id="PDH36428.1"/>
    </source>
</evidence>
<dbReference type="SUPFAM" id="SSF55957">
    <property type="entry name" value="Phosphoglucomutase, C-terminal domain"/>
    <property type="match status" value="1"/>
</dbReference>
<comment type="similarity">
    <text evidence="1 6 7">Belongs to the phosphohexose mutase family.</text>
</comment>
<comment type="caution">
    <text evidence="13">The sequence shown here is derived from an EMBL/GenBank/DDBJ whole genome shotgun (WGS) entry which is preliminary data.</text>
</comment>
<dbReference type="NCBIfam" id="NF008139">
    <property type="entry name" value="PRK10887.1"/>
    <property type="match status" value="1"/>
</dbReference>
<evidence type="ECO:0000256" key="7">
    <source>
        <dbReference type="RuleBase" id="RU004326"/>
    </source>
</evidence>
<evidence type="ECO:0000259" key="10">
    <source>
        <dbReference type="Pfam" id="PF02878"/>
    </source>
</evidence>
<evidence type="ECO:0000256" key="4">
    <source>
        <dbReference type="ARBA" id="ARBA00022842"/>
    </source>
</evidence>
<dbReference type="GO" id="GO:0000287">
    <property type="term" value="F:magnesium ion binding"/>
    <property type="evidence" value="ECO:0007669"/>
    <property type="project" value="UniProtKB-UniRule"/>
</dbReference>
<evidence type="ECO:0000256" key="2">
    <source>
        <dbReference type="ARBA" id="ARBA00022553"/>
    </source>
</evidence>
<keyword evidence="2 6" id="KW-0597">Phosphoprotein</keyword>
<dbReference type="InterPro" id="IPR016055">
    <property type="entry name" value="A-D-PHexomutase_a/b/a-I/II/III"/>
</dbReference>
<dbReference type="Proteomes" id="UP000219327">
    <property type="component" value="Unassembled WGS sequence"/>
</dbReference>
<dbReference type="EMBL" id="NTKD01000068">
    <property type="protein sequence ID" value="PDH36428.1"/>
    <property type="molecule type" value="Genomic_DNA"/>
</dbReference>
<dbReference type="Gene3D" id="3.40.120.10">
    <property type="entry name" value="Alpha-D-Glucose-1,6-Bisphosphate, subunit A, domain 3"/>
    <property type="match status" value="3"/>
</dbReference>
<dbReference type="InterPro" id="IPR005843">
    <property type="entry name" value="A-D-PHexomutase_C"/>
</dbReference>